<sequence>MQFDWHAQQQQQQQQMQRMPRDVGRLLVQNLNVSSFEIVFTLRVNFVIKRSGYGFEYFSGPTFWSYARERAPQCLIFSTNVDDYHYREQTINMWRLVHLKSRSRMTRIIFTRKEKRR</sequence>
<evidence type="ECO:0000313" key="2">
    <source>
        <dbReference type="Proteomes" id="UP000479190"/>
    </source>
</evidence>
<reference evidence="1 2" key="1">
    <citation type="submission" date="2020-02" db="EMBL/GenBank/DDBJ databases">
        <authorList>
            <person name="Ferguson B K."/>
        </authorList>
    </citation>
    <scope>NUCLEOTIDE SEQUENCE [LARGE SCALE GENOMIC DNA]</scope>
</reference>
<protein>
    <submittedName>
        <fullName evidence="1">Uncharacterized protein</fullName>
    </submittedName>
</protein>
<organism evidence="1 2">
    <name type="scientific">Trichogramma brassicae</name>
    <dbReference type="NCBI Taxonomy" id="86971"/>
    <lineage>
        <taxon>Eukaryota</taxon>
        <taxon>Metazoa</taxon>
        <taxon>Ecdysozoa</taxon>
        <taxon>Arthropoda</taxon>
        <taxon>Hexapoda</taxon>
        <taxon>Insecta</taxon>
        <taxon>Pterygota</taxon>
        <taxon>Neoptera</taxon>
        <taxon>Endopterygota</taxon>
        <taxon>Hymenoptera</taxon>
        <taxon>Apocrita</taxon>
        <taxon>Proctotrupomorpha</taxon>
        <taxon>Chalcidoidea</taxon>
        <taxon>Trichogrammatidae</taxon>
        <taxon>Trichogramma</taxon>
    </lineage>
</organism>
<accession>A0A6H5IVH6</accession>
<name>A0A6H5IVH6_9HYME</name>
<evidence type="ECO:0000313" key="1">
    <source>
        <dbReference type="EMBL" id="CAB0039909.1"/>
    </source>
</evidence>
<dbReference type="Proteomes" id="UP000479190">
    <property type="component" value="Unassembled WGS sequence"/>
</dbReference>
<gene>
    <name evidence="1" type="ORF">TBRA_LOCUS11647</name>
</gene>
<keyword evidence="2" id="KW-1185">Reference proteome</keyword>
<proteinExistence type="predicted"/>
<dbReference type="AlphaFoldDB" id="A0A6H5IVH6"/>
<dbReference type="EMBL" id="CADCXV010000983">
    <property type="protein sequence ID" value="CAB0039909.1"/>
    <property type="molecule type" value="Genomic_DNA"/>
</dbReference>